<feature type="domain" description="Nudix hydrolase" evidence="6">
    <location>
        <begin position="39"/>
        <end position="172"/>
    </location>
</feature>
<dbReference type="InterPro" id="IPR020084">
    <property type="entry name" value="NUDIX_hydrolase_CS"/>
</dbReference>
<dbReference type="GO" id="GO:0046872">
    <property type="term" value="F:metal ion binding"/>
    <property type="evidence" value="ECO:0007669"/>
    <property type="project" value="UniProtKB-KW"/>
</dbReference>
<dbReference type="PROSITE" id="PS51462">
    <property type="entry name" value="NUDIX"/>
    <property type="match status" value="1"/>
</dbReference>
<dbReference type="SUPFAM" id="SSF55811">
    <property type="entry name" value="Nudix"/>
    <property type="match status" value="1"/>
</dbReference>
<dbReference type="GO" id="GO:0005829">
    <property type="term" value="C:cytosol"/>
    <property type="evidence" value="ECO:0007669"/>
    <property type="project" value="TreeGrafter"/>
</dbReference>
<dbReference type="PROSITE" id="PS00893">
    <property type="entry name" value="NUDIX_BOX"/>
    <property type="match status" value="1"/>
</dbReference>
<keyword evidence="4" id="KW-0460">Magnesium</keyword>
<dbReference type="PANTHER" id="PTHR42904">
    <property type="entry name" value="NUDIX HYDROLASE, NUDC SUBFAMILY"/>
    <property type="match status" value="1"/>
</dbReference>
<dbReference type="InterPro" id="IPR020476">
    <property type="entry name" value="Nudix_hydrolase"/>
</dbReference>
<name>A0A9D2J115_9BACE</name>
<dbReference type="GO" id="GO:0006742">
    <property type="term" value="P:NADP+ catabolic process"/>
    <property type="evidence" value="ECO:0007669"/>
    <property type="project" value="TreeGrafter"/>
</dbReference>
<dbReference type="InterPro" id="IPR000086">
    <property type="entry name" value="NUDIX_hydrolase_dom"/>
</dbReference>
<dbReference type="Gene3D" id="3.90.79.10">
    <property type="entry name" value="Nucleoside Triphosphate Pyrophosphohydrolase"/>
    <property type="match status" value="1"/>
</dbReference>
<dbReference type="Pfam" id="PF00293">
    <property type="entry name" value="NUDIX"/>
    <property type="match status" value="1"/>
</dbReference>
<protein>
    <submittedName>
        <fullName evidence="7">NUDIX domain-containing protein</fullName>
    </submittedName>
</protein>
<sequence>MEHPLAQFKFCPKCGSPRFEVHNGKSKHCADCGFTYYFNPSSATVALIQNGRGELLVCRRGKEPAKGTLDLPGGFVDMFETGEEGVIREVKEETGLDVLRAQYLFSLPNLYLYSGFLVHTLDMFFRCTVADVGHFHAMDDAADAFFLPLQDIRLEDFGLDSVRRGLGMFLEQELSTRQTQDRQ</sequence>
<comment type="similarity">
    <text evidence="5">Belongs to the Nudix hydrolase family.</text>
</comment>
<evidence type="ECO:0000313" key="7">
    <source>
        <dbReference type="EMBL" id="HIZ33050.1"/>
    </source>
</evidence>
<dbReference type="GO" id="GO:0019677">
    <property type="term" value="P:NAD+ catabolic process"/>
    <property type="evidence" value="ECO:0007669"/>
    <property type="project" value="TreeGrafter"/>
</dbReference>
<proteinExistence type="inferred from homology"/>
<gene>
    <name evidence="7" type="ORF">H9814_05810</name>
</gene>
<evidence type="ECO:0000259" key="6">
    <source>
        <dbReference type="PROSITE" id="PS51462"/>
    </source>
</evidence>
<reference evidence="7" key="1">
    <citation type="journal article" date="2021" name="PeerJ">
        <title>Extensive microbial diversity within the chicken gut microbiome revealed by metagenomics and culture.</title>
        <authorList>
            <person name="Gilroy R."/>
            <person name="Ravi A."/>
            <person name="Getino M."/>
            <person name="Pursley I."/>
            <person name="Horton D.L."/>
            <person name="Alikhan N.F."/>
            <person name="Baker D."/>
            <person name="Gharbi K."/>
            <person name="Hall N."/>
            <person name="Watson M."/>
            <person name="Adriaenssens E.M."/>
            <person name="Foster-Nyarko E."/>
            <person name="Jarju S."/>
            <person name="Secka A."/>
            <person name="Antonio M."/>
            <person name="Oren A."/>
            <person name="Chaudhuri R.R."/>
            <person name="La Ragione R."/>
            <person name="Hildebrand F."/>
            <person name="Pallen M.J."/>
        </authorList>
    </citation>
    <scope>NUCLEOTIDE SEQUENCE</scope>
    <source>
        <strain evidence="7">ChiHjej9B8-1298</strain>
    </source>
</reference>
<evidence type="ECO:0000256" key="4">
    <source>
        <dbReference type="ARBA" id="ARBA00022842"/>
    </source>
</evidence>
<reference evidence="7" key="2">
    <citation type="submission" date="2021-04" db="EMBL/GenBank/DDBJ databases">
        <authorList>
            <person name="Gilroy R."/>
        </authorList>
    </citation>
    <scope>NUCLEOTIDE SEQUENCE</scope>
    <source>
        <strain evidence="7">ChiHjej9B8-1298</strain>
    </source>
</reference>
<dbReference type="CDD" id="cd04681">
    <property type="entry name" value="NUDIX_Hydrolase"/>
    <property type="match status" value="1"/>
</dbReference>
<evidence type="ECO:0000313" key="8">
    <source>
        <dbReference type="Proteomes" id="UP000824028"/>
    </source>
</evidence>
<comment type="caution">
    <text evidence="7">The sequence shown here is derived from an EMBL/GenBank/DDBJ whole genome shotgun (WGS) entry which is preliminary data.</text>
</comment>
<evidence type="ECO:0000256" key="5">
    <source>
        <dbReference type="RuleBase" id="RU003476"/>
    </source>
</evidence>
<dbReference type="Proteomes" id="UP000824028">
    <property type="component" value="Unassembled WGS sequence"/>
</dbReference>
<comment type="cofactor">
    <cofactor evidence="1">
        <name>Mg(2+)</name>
        <dbReference type="ChEBI" id="CHEBI:18420"/>
    </cofactor>
</comment>
<dbReference type="PRINTS" id="PR00502">
    <property type="entry name" value="NUDIXFAMILY"/>
</dbReference>
<dbReference type="InterPro" id="IPR050241">
    <property type="entry name" value="NAD-cap_RNA_hydrolase_NudC"/>
</dbReference>
<dbReference type="PANTHER" id="PTHR42904:SF12">
    <property type="entry name" value="ADP-RIBOSE PYROPHOSPHATASE-RELATED"/>
    <property type="match status" value="1"/>
</dbReference>
<evidence type="ECO:0000256" key="3">
    <source>
        <dbReference type="ARBA" id="ARBA00022801"/>
    </source>
</evidence>
<accession>A0A9D2J115</accession>
<dbReference type="GO" id="GO:0035529">
    <property type="term" value="F:NADH pyrophosphatase activity"/>
    <property type="evidence" value="ECO:0007669"/>
    <property type="project" value="TreeGrafter"/>
</dbReference>
<evidence type="ECO:0000256" key="2">
    <source>
        <dbReference type="ARBA" id="ARBA00022723"/>
    </source>
</evidence>
<keyword evidence="2" id="KW-0479">Metal-binding</keyword>
<dbReference type="EMBL" id="DXBX01000043">
    <property type="protein sequence ID" value="HIZ33050.1"/>
    <property type="molecule type" value="Genomic_DNA"/>
</dbReference>
<evidence type="ECO:0000256" key="1">
    <source>
        <dbReference type="ARBA" id="ARBA00001946"/>
    </source>
</evidence>
<organism evidence="7 8">
    <name type="scientific">Candidatus Bacteroides merdigallinarum</name>
    <dbReference type="NCBI Taxonomy" id="2838473"/>
    <lineage>
        <taxon>Bacteria</taxon>
        <taxon>Pseudomonadati</taxon>
        <taxon>Bacteroidota</taxon>
        <taxon>Bacteroidia</taxon>
        <taxon>Bacteroidales</taxon>
        <taxon>Bacteroidaceae</taxon>
        <taxon>Bacteroides</taxon>
    </lineage>
</organism>
<dbReference type="InterPro" id="IPR015797">
    <property type="entry name" value="NUDIX_hydrolase-like_dom_sf"/>
</dbReference>
<keyword evidence="3 5" id="KW-0378">Hydrolase</keyword>
<dbReference type="AlphaFoldDB" id="A0A9D2J115"/>